<organism evidence="2 3">
    <name type="scientific">Anncaliia algerae PRA339</name>
    <dbReference type="NCBI Taxonomy" id="1288291"/>
    <lineage>
        <taxon>Eukaryota</taxon>
        <taxon>Fungi</taxon>
        <taxon>Fungi incertae sedis</taxon>
        <taxon>Microsporidia</taxon>
        <taxon>Tubulinosematoidea</taxon>
        <taxon>Tubulinosematidae</taxon>
        <taxon>Anncaliia</taxon>
    </lineage>
</organism>
<evidence type="ECO:0000256" key="1">
    <source>
        <dbReference type="SAM" id="MobiDB-lite"/>
    </source>
</evidence>
<dbReference type="OrthoDB" id="10334793at2759"/>
<dbReference type="AlphaFoldDB" id="A0A059F3D7"/>
<accession>A0A059F3D7</accession>
<evidence type="ECO:0000313" key="2">
    <source>
        <dbReference type="EMBL" id="KCZ81476.1"/>
    </source>
</evidence>
<feature type="compositionally biased region" description="Basic and acidic residues" evidence="1">
    <location>
        <begin position="90"/>
        <end position="121"/>
    </location>
</feature>
<name>A0A059F3D7_9MICR</name>
<evidence type="ECO:0000313" key="3">
    <source>
        <dbReference type="Proteomes" id="UP000030655"/>
    </source>
</evidence>
<protein>
    <submittedName>
        <fullName evidence="2">Uncharacterized protein</fullName>
    </submittedName>
</protein>
<dbReference type="Proteomes" id="UP000030655">
    <property type="component" value="Unassembled WGS sequence"/>
</dbReference>
<gene>
    <name evidence="2" type="ORF">H312_01054</name>
</gene>
<reference evidence="2 3" key="2">
    <citation type="submission" date="2014-03" db="EMBL/GenBank/DDBJ databases">
        <title>The Genome Sequence of Anncaliia algerae insect isolate PRA339.</title>
        <authorList>
            <consortium name="The Broad Institute Genome Sequencing Platform"/>
            <consortium name="The Broad Institute Genome Sequencing Center for Infectious Disease"/>
            <person name="Cuomo C."/>
            <person name="Becnel J."/>
            <person name="Sanscrainte N."/>
            <person name="Walker B."/>
            <person name="Young S.K."/>
            <person name="Zeng Q."/>
            <person name="Gargeya S."/>
            <person name="Fitzgerald M."/>
            <person name="Haas B."/>
            <person name="Abouelleil A."/>
            <person name="Alvarado L."/>
            <person name="Arachchi H.M."/>
            <person name="Berlin A.M."/>
            <person name="Chapman S.B."/>
            <person name="Dewar J."/>
            <person name="Goldberg J."/>
            <person name="Griggs A."/>
            <person name="Gujja S."/>
            <person name="Hansen M."/>
            <person name="Howarth C."/>
            <person name="Imamovic A."/>
            <person name="Larimer J."/>
            <person name="McCowan C."/>
            <person name="Murphy C."/>
            <person name="Neiman D."/>
            <person name="Pearson M."/>
            <person name="Priest M."/>
            <person name="Roberts A."/>
            <person name="Saif S."/>
            <person name="Shea T."/>
            <person name="Sisk P."/>
            <person name="Sykes S."/>
            <person name="Wortman J."/>
            <person name="Nusbaum C."/>
            <person name="Birren B."/>
        </authorList>
    </citation>
    <scope>NUCLEOTIDE SEQUENCE [LARGE SCALE GENOMIC DNA]</scope>
    <source>
        <strain evidence="2 3">PRA339</strain>
    </source>
</reference>
<dbReference type="VEuPathDB" id="MicrosporidiaDB:H312_01054"/>
<dbReference type="EMBL" id="KK365141">
    <property type="protein sequence ID" value="KCZ81476.1"/>
    <property type="molecule type" value="Genomic_DNA"/>
</dbReference>
<feature type="region of interest" description="Disordered" evidence="1">
    <location>
        <begin position="86"/>
        <end position="129"/>
    </location>
</feature>
<reference evidence="3" key="1">
    <citation type="submission" date="2013-02" db="EMBL/GenBank/DDBJ databases">
        <authorList>
            <consortium name="The Broad Institute Genome Sequencing Platform"/>
            <person name="Cuomo C."/>
            <person name="Becnel J."/>
            <person name="Sanscrainte N."/>
            <person name="Walker B."/>
            <person name="Young S.K."/>
            <person name="Zeng Q."/>
            <person name="Gargeya S."/>
            <person name="Fitzgerald M."/>
            <person name="Haas B."/>
            <person name="Abouelleil A."/>
            <person name="Alvarado L."/>
            <person name="Arachchi H.M."/>
            <person name="Berlin A.M."/>
            <person name="Chapman S.B."/>
            <person name="Dewar J."/>
            <person name="Goldberg J."/>
            <person name="Griggs A."/>
            <person name="Gujja S."/>
            <person name="Hansen M."/>
            <person name="Howarth C."/>
            <person name="Imamovic A."/>
            <person name="Larimer J."/>
            <person name="McCowan C."/>
            <person name="Murphy C."/>
            <person name="Neiman D."/>
            <person name="Pearson M."/>
            <person name="Priest M."/>
            <person name="Roberts A."/>
            <person name="Saif S."/>
            <person name="Shea T."/>
            <person name="Sisk P."/>
            <person name="Sykes S."/>
            <person name="Wortman J."/>
            <person name="Nusbaum C."/>
            <person name="Birren B."/>
        </authorList>
    </citation>
    <scope>NUCLEOTIDE SEQUENCE [LARGE SCALE GENOMIC DNA]</scope>
    <source>
        <strain evidence="3">PRA339</strain>
    </source>
</reference>
<dbReference type="HOGENOM" id="CLU_1948319_0_0_1"/>
<keyword evidence="3" id="KW-1185">Reference proteome</keyword>
<proteinExistence type="predicted"/>
<sequence>MDYNKFEEIIRRKYPTKKTDRGLTVEIGLKSYEVLYDETADYKNLYSLIDRGGLNDLKIGESDLYPSGTIKDDRISGAILDPNHPFFTKKIPEGARFDPIRPTKDKTKGWDPNPDHFKKPEDDDDQLFE</sequence>